<evidence type="ECO:0000313" key="3">
    <source>
        <dbReference type="EMBL" id="OCK82140.1"/>
    </source>
</evidence>
<dbReference type="OrthoDB" id="4151352at2759"/>
<organism evidence="3 4">
    <name type="scientific">Lepidopterella palustris CBS 459.81</name>
    <dbReference type="NCBI Taxonomy" id="1314670"/>
    <lineage>
        <taxon>Eukaryota</taxon>
        <taxon>Fungi</taxon>
        <taxon>Dikarya</taxon>
        <taxon>Ascomycota</taxon>
        <taxon>Pezizomycotina</taxon>
        <taxon>Dothideomycetes</taxon>
        <taxon>Pleosporomycetidae</taxon>
        <taxon>Mytilinidiales</taxon>
        <taxon>Argynnaceae</taxon>
        <taxon>Lepidopterella</taxon>
    </lineage>
</organism>
<dbReference type="SUPFAM" id="SSF46689">
    <property type="entry name" value="Homeodomain-like"/>
    <property type="match status" value="1"/>
</dbReference>
<dbReference type="InterPro" id="IPR053095">
    <property type="entry name" value="Actin-binding/GATA_Znf"/>
</dbReference>
<dbReference type="Gene3D" id="1.10.10.60">
    <property type="entry name" value="Homeodomain-like"/>
    <property type="match status" value="1"/>
</dbReference>
<dbReference type="Pfam" id="PF13921">
    <property type="entry name" value="Myb_DNA-bind_6"/>
    <property type="match status" value="1"/>
</dbReference>
<proteinExistence type="predicted"/>
<dbReference type="PANTHER" id="PTHR23246:SF13">
    <property type="entry name" value="GH12359P"/>
    <property type="match status" value="1"/>
</dbReference>
<feature type="compositionally biased region" description="Polar residues" evidence="1">
    <location>
        <begin position="7"/>
        <end position="16"/>
    </location>
</feature>
<dbReference type="PANTHER" id="PTHR23246">
    <property type="entry name" value="NEW-GLUE PROTEIN"/>
    <property type="match status" value="1"/>
</dbReference>
<dbReference type="InterPro" id="IPR001005">
    <property type="entry name" value="SANT/Myb"/>
</dbReference>
<evidence type="ECO:0000259" key="2">
    <source>
        <dbReference type="PROSITE" id="PS50090"/>
    </source>
</evidence>
<evidence type="ECO:0000313" key="4">
    <source>
        <dbReference type="Proteomes" id="UP000250266"/>
    </source>
</evidence>
<sequence length="202" mass="22583">MPKEIKSANSQRPSPLTTTAAASGSSTSRTATTWTAKDDETLMNARASGLNWQPIASKYFPSKTANACRKRHERLMERRNAEDWDGVKLEMLAREYMNVRREMWSILASRVGEKWTMVETKCMEKGLKNLQQAHRSSLRKERGIYEGDDSGIGCSDAENEIDEGHTEVAEASHKVQGGYSLQQRGPSIQSMLSIAPAYPQQS</sequence>
<name>A0A8E2EE88_9PEZI</name>
<gene>
    <name evidence="3" type="ORF">K432DRAFT_403149</name>
</gene>
<dbReference type="Proteomes" id="UP000250266">
    <property type="component" value="Unassembled WGS sequence"/>
</dbReference>
<feature type="region of interest" description="Disordered" evidence="1">
    <location>
        <begin position="1"/>
        <end position="37"/>
    </location>
</feature>
<protein>
    <recommendedName>
        <fullName evidence="2">Myb-like domain-containing protein</fullName>
    </recommendedName>
</protein>
<dbReference type="AlphaFoldDB" id="A0A8E2EE88"/>
<dbReference type="EMBL" id="KV744897">
    <property type="protein sequence ID" value="OCK82140.1"/>
    <property type="molecule type" value="Genomic_DNA"/>
</dbReference>
<dbReference type="InterPro" id="IPR009057">
    <property type="entry name" value="Homeodomain-like_sf"/>
</dbReference>
<feature type="domain" description="Myb-like" evidence="2">
    <location>
        <begin position="26"/>
        <end position="76"/>
    </location>
</feature>
<reference evidence="3 4" key="1">
    <citation type="journal article" date="2016" name="Nat. Commun.">
        <title>Ectomycorrhizal ecology is imprinted in the genome of the dominant symbiotic fungus Cenococcum geophilum.</title>
        <authorList>
            <consortium name="DOE Joint Genome Institute"/>
            <person name="Peter M."/>
            <person name="Kohler A."/>
            <person name="Ohm R.A."/>
            <person name="Kuo A."/>
            <person name="Krutzmann J."/>
            <person name="Morin E."/>
            <person name="Arend M."/>
            <person name="Barry K.W."/>
            <person name="Binder M."/>
            <person name="Choi C."/>
            <person name="Clum A."/>
            <person name="Copeland A."/>
            <person name="Grisel N."/>
            <person name="Haridas S."/>
            <person name="Kipfer T."/>
            <person name="LaButti K."/>
            <person name="Lindquist E."/>
            <person name="Lipzen A."/>
            <person name="Maire R."/>
            <person name="Meier B."/>
            <person name="Mihaltcheva S."/>
            <person name="Molinier V."/>
            <person name="Murat C."/>
            <person name="Poggeler S."/>
            <person name="Quandt C.A."/>
            <person name="Sperisen C."/>
            <person name="Tritt A."/>
            <person name="Tisserant E."/>
            <person name="Crous P.W."/>
            <person name="Henrissat B."/>
            <person name="Nehls U."/>
            <person name="Egli S."/>
            <person name="Spatafora J.W."/>
            <person name="Grigoriev I.V."/>
            <person name="Martin F.M."/>
        </authorList>
    </citation>
    <scope>NUCLEOTIDE SEQUENCE [LARGE SCALE GENOMIC DNA]</scope>
    <source>
        <strain evidence="3 4">CBS 459.81</strain>
    </source>
</reference>
<dbReference type="CDD" id="cd00167">
    <property type="entry name" value="SANT"/>
    <property type="match status" value="1"/>
</dbReference>
<keyword evidence="4" id="KW-1185">Reference proteome</keyword>
<feature type="compositionally biased region" description="Low complexity" evidence="1">
    <location>
        <begin position="17"/>
        <end position="35"/>
    </location>
</feature>
<accession>A0A8E2EE88</accession>
<dbReference type="PROSITE" id="PS50090">
    <property type="entry name" value="MYB_LIKE"/>
    <property type="match status" value="1"/>
</dbReference>
<evidence type="ECO:0000256" key="1">
    <source>
        <dbReference type="SAM" id="MobiDB-lite"/>
    </source>
</evidence>